<reference evidence="4" key="2">
    <citation type="submission" date="2025-08" db="UniProtKB">
        <authorList>
            <consortium name="Ensembl"/>
        </authorList>
    </citation>
    <scope>IDENTIFICATION</scope>
</reference>
<sequence>MCLGRKTKRPDAHVSATFHFALQALLLLARSLDTSADCNRIVADSWLELRIPAAEMALRLLRGTLRLRASWEKILDRQLESRAGQGKDEEEAEERRPSAREVHRLTQELLEFLKTEVQYSLRRLTPLEQQNLYVGPQMVAAGREGLSQLFQGAEMIPDEVKGGYRVGDFLTFNCLAGEGDLYSECLRSFWTCSRCGLYMPFTPLERVAHEDTCQVPGPETETSPGDPTEDAAVAPTPGASSALQQSYHCAVCQQNLLLTPTEILRHRKQHQTAPS</sequence>
<organism evidence="4 5">
    <name type="scientific">Anolis carolinensis</name>
    <name type="common">Green anole</name>
    <name type="synonym">American chameleon</name>
    <dbReference type="NCBI Taxonomy" id="28377"/>
    <lineage>
        <taxon>Eukaryota</taxon>
        <taxon>Metazoa</taxon>
        <taxon>Chordata</taxon>
        <taxon>Craniata</taxon>
        <taxon>Vertebrata</taxon>
        <taxon>Euteleostomi</taxon>
        <taxon>Lepidosauria</taxon>
        <taxon>Squamata</taxon>
        <taxon>Bifurcata</taxon>
        <taxon>Unidentata</taxon>
        <taxon>Episquamata</taxon>
        <taxon>Toxicofera</taxon>
        <taxon>Iguania</taxon>
        <taxon>Dactyloidae</taxon>
        <taxon>Anolis</taxon>
    </lineage>
</organism>
<dbReference type="Ensembl" id="ENSACAT00000048178.1">
    <property type="protein sequence ID" value="ENSACAP00000031527.1"/>
    <property type="gene ID" value="ENSACAG00000036557.1"/>
</dbReference>
<evidence type="ECO:0000313" key="5">
    <source>
        <dbReference type="Proteomes" id="UP000001646"/>
    </source>
</evidence>
<evidence type="ECO:0000256" key="1">
    <source>
        <dbReference type="SAM" id="MobiDB-lite"/>
    </source>
</evidence>
<feature type="region of interest" description="Disordered" evidence="1">
    <location>
        <begin position="214"/>
        <end position="237"/>
    </location>
</feature>
<feature type="signal peptide" evidence="2">
    <location>
        <begin position="1"/>
        <end position="36"/>
    </location>
</feature>
<feature type="chain" id="PRO_5032329943" description="DHX34-like C2H2-type zinc finger domain-containing protein" evidence="2">
    <location>
        <begin position="37"/>
        <end position="275"/>
    </location>
</feature>
<reference evidence="4" key="3">
    <citation type="submission" date="2025-09" db="UniProtKB">
        <authorList>
            <consortium name="Ensembl"/>
        </authorList>
    </citation>
    <scope>IDENTIFICATION</scope>
</reference>
<proteinExistence type="predicted"/>
<keyword evidence="5" id="KW-1185">Reference proteome</keyword>
<evidence type="ECO:0000313" key="4">
    <source>
        <dbReference type="Ensembl" id="ENSACAP00000031527.1"/>
    </source>
</evidence>
<dbReference type="InParanoid" id="A0A803T8I7"/>
<name>A0A803T8I7_ANOCA</name>
<dbReference type="GeneTree" id="ENSGT00900000142292"/>
<dbReference type="Proteomes" id="UP000001646">
    <property type="component" value="Unplaced"/>
</dbReference>
<reference evidence="4" key="1">
    <citation type="submission" date="2009-12" db="EMBL/GenBank/DDBJ databases">
        <title>The Genome Sequence of Anolis carolinensis (Green Anole Lizard).</title>
        <authorList>
            <consortium name="The Genome Sequencing Platform"/>
            <person name="Di Palma F."/>
            <person name="Alfoldi J."/>
            <person name="Heiman D."/>
            <person name="Young S."/>
            <person name="Grabherr M."/>
            <person name="Johnson J."/>
            <person name="Lander E.S."/>
            <person name="Lindblad-Toh K."/>
        </authorList>
    </citation>
    <scope>NUCLEOTIDE SEQUENCE [LARGE SCALE GENOMIC DNA]</scope>
    <source>
        <strain evidence="4">JBL SC #1</strain>
    </source>
</reference>
<keyword evidence="2" id="KW-0732">Signal</keyword>
<dbReference type="AlphaFoldDB" id="A0A803T8I7"/>
<evidence type="ECO:0000256" key="2">
    <source>
        <dbReference type="SAM" id="SignalP"/>
    </source>
</evidence>
<dbReference type="Pfam" id="PF24485">
    <property type="entry name" value="zf-C2H2_DHX34"/>
    <property type="match status" value="1"/>
</dbReference>
<evidence type="ECO:0000259" key="3">
    <source>
        <dbReference type="Pfam" id="PF24485"/>
    </source>
</evidence>
<protein>
    <recommendedName>
        <fullName evidence="3">DHX34-like C2H2-type zinc finger domain-containing protein</fullName>
    </recommendedName>
</protein>
<dbReference type="InterPro" id="IPR056382">
    <property type="entry name" value="DHX34_Znf-C2H2"/>
</dbReference>
<feature type="domain" description="DHX34-like C2H2-type zinc finger" evidence="3">
    <location>
        <begin position="246"/>
        <end position="270"/>
    </location>
</feature>
<accession>A0A803T8I7</accession>